<reference evidence="3" key="1">
    <citation type="submission" date="2021-02" db="EMBL/GenBank/DDBJ databases">
        <authorList>
            <person name="Nowell W R."/>
        </authorList>
    </citation>
    <scope>NUCLEOTIDE SEQUENCE</scope>
</reference>
<protein>
    <submittedName>
        <fullName evidence="3">Uncharacterized protein</fullName>
    </submittedName>
</protein>
<feature type="transmembrane region" description="Helical" evidence="1">
    <location>
        <begin position="39"/>
        <end position="59"/>
    </location>
</feature>
<evidence type="ECO:0000313" key="4">
    <source>
        <dbReference type="Proteomes" id="UP000663868"/>
    </source>
</evidence>
<accession>A0A818NR94</accession>
<feature type="transmembrane region" description="Helical" evidence="1">
    <location>
        <begin position="472"/>
        <end position="490"/>
    </location>
</feature>
<proteinExistence type="predicted"/>
<dbReference type="Proteomes" id="UP000663868">
    <property type="component" value="Unassembled WGS sequence"/>
</dbReference>
<dbReference type="Proteomes" id="UP000663860">
    <property type="component" value="Unassembled WGS sequence"/>
</dbReference>
<evidence type="ECO:0000256" key="1">
    <source>
        <dbReference type="SAM" id="Phobius"/>
    </source>
</evidence>
<dbReference type="AlphaFoldDB" id="A0A818NR94"/>
<feature type="transmembrane region" description="Helical" evidence="1">
    <location>
        <begin position="1172"/>
        <end position="1205"/>
    </location>
</feature>
<feature type="transmembrane region" description="Helical" evidence="1">
    <location>
        <begin position="391"/>
        <end position="413"/>
    </location>
</feature>
<gene>
    <name evidence="2" type="ORF">IZO911_LOCUS38486</name>
    <name evidence="3" type="ORF">KXQ929_LOCUS5553</name>
</gene>
<sequence>MIFNTLYEWFINLNLFKEHDRLDQPDETTIHIQRLSTRVYILLLIGIITILMVHTALSYQNINRTVQTPNLSTYMNLLNEHPDTLSCLCSRINILFGDFVILTPTFHQVCTSQFISQALIDATYDSLAIYYNPLDIRMTISFQLQLLRSFCQLSESIILDELNDLLNGTELVSARLIDPTLFNTQVQVRITTNLETAISTFIRGLTLVRQTSLSNQLISGLNGDFRFSLSVYTNNIDNSTGIDVDVLACAFQNNNGLWCNCGDTFSCQETGGIYSTDYNLGNLGTFTNNDSMLKLGLPGFVSTCIPLESLLASSLECFYNSTCITQISPSLNITEQLNAFQTSRYAINTTVEQILQNLMLEQWEPNISFSKFFTQCNITSCTYSITMGNDFLYVITALLGIYGGLTVFLRLIVPHIVKFIVRHLRRQNLNRDILPFSVRLRGFLMRNVNLNLFPSEDSSEIVIHQQRWATRLYLIILISVMTVLMLYSSLTQQIVSQTITTPTQTQYENLVHVYGSAVSCPCSRIAVNLEEDLRSQADILSTNFISSTERSFARELALIRFTTQGNQIITGTYANFGIPVSDETTNGTNITVVDIVPGYFINAEGIPCFCARSSMCSQSMGIYSLEHVHGIHIPYYIIPSFYIGCLLIDSVLQSTLECFYDNNTCLETILSYYANFSVFINITGLNALQPSRFPWNATIETLAYELFVEQWYTNISYTSYFASCAPQSCTYTYIQRKSFLNVIISLLSIYGGLSVVLRLIVPLLVNYVMEKIRKRHERQLSPDDSSTLNSQLVNDRLSFIQRLHSLVKWLIDKLMKLNLFKRNNNETMARHMTRLYLIALFVAGLVLISYIELREEPTQVTTIYSPSLDTFKTLLSEDSQQSCPCTNLAVPYSSFIYLNTTFHEVCSSDFVSSIWLDRVLGYAGYDVVADYYPNITDFRRQAIAHFELIQFFCQLVDQTINDALQIFGLTQLVSAQPLQESSFSIHVQSLVQQFQTSTANDFMRSLMLIRQTTQGNAWITMYASSWRLTVREVYPNAAIFMYPVVYGNCSCATYATCTQPAGIYENETFIALSGFHIGCYPLEAVLQSSLACLYSSACVQLLEFYFPPTTNMTPVRTLTNHQSSLYSVNSTIETLISQLLVEQWMVNISYEAFYKQCAPATCTISFKGRNSLPVIITFLLGIFGGLTIVLKLLVPIIIYIAWMIYGKVRTNPLQQFQLTNIDMLILAYSLLSSKYNLTFTHKLQHYFSLLI</sequence>
<keyword evidence="1" id="KW-1133">Transmembrane helix</keyword>
<name>A0A818NR94_9BILA</name>
<evidence type="ECO:0000313" key="2">
    <source>
        <dbReference type="EMBL" id="CAF1382312.1"/>
    </source>
</evidence>
<comment type="caution">
    <text evidence="3">The sequence shown here is derived from an EMBL/GenBank/DDBJ whole genome shotgun (WGS) entry which is preliminary data.</text>
</comment>
<evidence type="ECO:0000313" key="3">
    <source>
        <dbReference type="EMBL" id="CAF3609289.1"/>
    </source>
</evidence>
<keyword evidence="1" id="KW-0812">Transmembrane</keyword>
<keyword evidence="1" id="KW-0472">Membrane</keyword>
<organism evidence="3 4">
    <name type="scientific">Adineta steineri</name>
    <dbReference type="NCBI Taxonomy" id="433720"/>
    <lineage>
        <taxon>Eukaryota</taxon>
        <taxon>Metazoa</taxon>
        <taxon>Spiralia</taxon>
        <taxon>Gnathifera</taxon>
        <taxon>Rotifera</taxon>
        <taxon>Eurotatoria</taxon>
        <taxon>Bdelloidea</taxon>
        <taxon>Adinetida</taxon>
        <taxon>Adinetidae</taxon>
        <taxon>Adineta</taxon>
    </lineage>
</organism>
<feature type="transmembrane region" description="Helical" evidence="1">
    <location>
        <begin position="835"/>
        <end position="853"/>
    </location>
</feature>
<dbReference type="EMBL" id="CAJNOE010001066">
    <property type="protein sequence ID" value="CAF1382312.1"/>
    <property type="molecule type" value="Genomic_DNA"/>
</dbReference>
<feature type="transmembrane region" description="Helical" evidence="1">
    <location>
        <begin position="739"/>
        <end position="768"/>
    </location>
</feature>
<dbReference type="EMBL" id="CAJOBB010000205">
    <property type="protein sequence ID" value="CAF3609289.1"/>
    <property type="molecule type" value="Genomic_DNA"/>
</dbReference>